<dbReference type="PROSITE" id="PS51304">
    <property type="entry name" value="GALECTIN"/>
    <property type="match status" value="1"/>
</dbReference>
<dbReference type="Proteomes" id="UP000735302">
    <property type="component" value="Unassembled WGS sequence"/>
</dbReference>
<feature type="domain" description="Galectin" evidence="3">
    <location>
        <begin position="103"/>
        <end position="236"/>
    </location>
</feature>
<protein>
    <recommendedName>
        <fullName evidence="2">Galectin</fullName>
    </recommendedName>
</protein>
<keyword evidence="1 2" id="KW-0430">Lectin</keyword>
<dbReference type="GO" id="GO:0030246">
    <property type="term" value="F:carbohydrate binding"/>
    <property type="evidence" value="ECO:0007669"/>
    <property type="project" value="UniProtKB-UniRule"/>
</dbReference>
<evidence type="ECO:0000256" key="2">
    <source>
        <dbReference type="RuleBase" id="RU102079"/>
    </source>
</evidence>
<evidence type="ECO:0000256" key="1">
    <source>
        <dbReference type="ARBA" id="ARBA00022734"/>
    </source>
</evidence>
<name>A0AAV4D891_9GAST</name>
<evidence type="ECO:0000259" key="3">
    <source>
        <dbReference type="PROSITE" id="PS51304"/>
    </source>
</evidence>
<sequence length="236" mass="26639">MSTLAFESTRYVRYNDRTLNCRSDLIPLTSSPANNLVCAIKCKRQPDCTAFMFTRNNPGVQDAACSWCPANDIVSISYTPADPLLETWVKTLGFLVFPNNPFIKELIPTTLSIGQVLFFQGRVPDLLPDRCIFSLNVDSSASIAARIEARFNYAHDENRVVIFTLRNSAWNTFYFPREFFPFSSGQKVDIAVLGTSEGFDMYLNGEYIKTVTSTTDWVGQINLVIVTDYEEVLVTF</sequence>
<dbReference type="InterPro" id="IPR013320">
    <property type="entry name" value="ConA-like_dom_sf"/>
</dbReference>
<keyword evidence="5" id="KW-1185">Reference proteome</keyword>
<comment type="caution">
    <text evidence="4">The sequence shown here is derived from an EMBL/GenBank/DDBJ whole genome shotgun (WGS) entry which is preliminary data.</text>
</comment>
<dbReference type="EMBL" id="BLXT01007613">
    <property type="protein sequence ID" value="GFO40453.1"/>
    <property type="molecule type" value="Genomic_DNA"/>
</dbReference>
<evidence type="ECO:0000313" key="5">
    <source>
        <dbReference type="Proteomes" id="UP000735302"/>
    </source>
</evidence>
<gene>
    <name evidence="4" type="ORF">PoB_006695800</name>
</gene>
<dbReference type="Pfam" id="PF00337">
    <property type="entry name" value="Gal-bind_lectin"/>
    <property type="match status" value="1"/>
</dbReference>
<organism evidence="4 5">
    <name type="scientific">Plakobranchus ocellatus</name>
    <dbReference type="NCBI Taxonomy" id="259542"/>
    <lineage>
        <taxon>Eukaryota</taxon>
        <taxon>Metazoa</taxon>
        <taxon>Spiralia</taxon>
        <taxon>Lophotrochozoa</taxon>
        <taxon>Mollusca</taxon>
        <taxon>Gastropoda</taxon>
        <taxon>Heterobranchia</taxon>
        <taxon>Euthyneura</taxon>
        <taxon>Panpulmonata</taxon>
        <taxon>Sacoglossa</taxon>
        <taxon>Placobranchoidea</taxon>
        <taxon>Plakobranchidae</taxon>
        <taxon>Plakobranchus</taxon>
    </lineage>
</organism>
<reference evidence="4 5" key="1">
    <citation type="journal article" date="2021" name="Elife">
        <title>Chloroplast acquisition without the gene transfer in kleptoplastic sea slugs, Plakobranchus ocellatus.</title>
        <authorList>
            <person name="Maeda T."/>
            <person name="Takahashi S."/>
            <person name="Yoshida T."/>
            <person name="Shimamura S."/>
            <person name="Takaki Y."/>
            <person name="Nagai Y."/>
            <person name="Toyoda A."/>
            <person name="Suzuki Y."/>
            <person name="Arimoto A."/>
            <person name="Ishii H."/>
            <person name="Satoh N."/>
            <person name="Nishiyama T."/>
            <person name="Hasebe M."/>
            <person name="Maruyama T."/>
            <person name="Minagawa J."/>
            <person name="Obokata J."/>
            <person name="Shigenobu S."/>
        </authorList>
    </citation>
    <scope>NUCLEOTIDE SEQUENCE [LARGE SCALE GENOMIC DNA]</scope>
</reference>
<dbReference type="InterPro" id="IPR001079">
    <property type="entry name" value="Galectin_CRD"/>
</dbReference>
<dbReference type="SUPFAM" id="SSF49899">
    <property type="entry name" value="Concanavalin A-like lectins/glucanases"/>
    <property type="match status" value="1"/>
</dbReference>
<dbReference type="Gene3D" id="2.60.120.200">
    <property type="match status" value="1"/>
</dbReference>
<evidence type="ECO:0000313" key="4">
    <source>
        <dbReference type="EMBL" id="GFO40453.1"/>
    </source>
</evidence>
<proteinExistence type="predicted"/>
<dbReference type="AlphaFoldDB" id="A0AAV4D891"/>
<accession>A0AAV4D891</accession>